<feature type="transmembrane region" description="Helical" evidence="1">
    <location>
        <begin position="37"/>
        <end position="55"/>
    </location>
</feature>
<dbReference type="Pfam" id="PF24157">
    <property type="entry name" value="DUF7408"/>
    <property type="match status" value="1"/>
</dbReference>
<dbReference type="PANTHER" id="PTHR37947">
    <property type="entry name" value="BLL2462 PROTEIN"/>
    <property type="match status" value="1"/>
</dbReference>
<dbReference type="SUPFAM" id="SSF52317">
    <property type="entry name" value="Class I glutamine amidotransferase-like"/>
    <property type="match status" value="1"/>
</dbReference>
<keyword evidence="1" id="KW-1133">Transmembrane helix</keyword>
<dbReference type="PANTHER" id="PTHR37947:SF1">
    <property type="entry name" value="BLL2462 PROTEIN"/>
    <property type="match status" value="1"/>
</dbReference>
<keyword evidence="4" id="KW-1185">Reference proteome</keyword>
<evidence type="ECO:0000259" key="2">
    <source>
        <dbReference type="Pfam" id="PF24157"/>
    </source>
</evidence>
<sequence length="695" mass="77422">MSLDWSPLLPSWLLIVISFGTFFFCLWALITHTRGQLIKSFAFVILLMFLAGPGIRQARYQPQPQDALIVVDHTASMNIRDRRDIADKAADNLAQQASQIAGVSTYRLDVNDDNQQGTHLFEAIKEEAQNHPNLSAIFLLTDGMNHDTPQKLDNILPGFKGRFLPVHLLLTAKGEEKDRALQLLSTPPYAIMGTEAHIHIRVNDLGGKTGQSVKIYKRQNSAKPKFIADTLTGQTIDIPVKITQNGSNLIELSASKLPDEASTRNNRLVVSIQGIQDHLKVMLVSGAPNQSARVWRDLLKADPSVDLVHFTILRSPETSDDTPISDLALIPFPTHELFVEKTNQFDLIILDSFDNPNILPESYIDNITRYVRQGGGLLVVSGSELAEPGSLQDTSLGEVLPARVTYKGAETGVFKPVISPFGQNHPVTNHLSQKGPWGDEWGPWYRLLKTTQIKGKVLLATKEGTPLLAIRHDDKGRVAQILSDQIWLWSRGGSGGGPQKELLRRLSHWLMKEPDLEGERLKARLDDHKIIVDRYSLTPHDFLMADISSPLGEHFQVKMQPVSDDSNHLKGSLTLTSDEEDNQGIWTIRQNGLATFIADTALQTIEMQDLRSTAHKLEPLVEKSGGGIFWIGDHKVPTLRQVAEGHKAFGTDWTGLPLHREKIMGADHLRSILPSWLALILILPLLALSWWREGH</sequence>
<dbReference type="InterPro" id="IPR029062">
    <property type="entry name" value="Class_I_gatase-like"/>
</dbReference>
<evidence type="ECO:0000256" key="1">
    <source>
        <dbReference type="SAM" id="Phobius"/>
    </source>
</evidence>
<accession>A0A6P1NH82</accession>
<dbReference type="AlphaFoldDB" id="A0A6P1NH82"/>
<feature type="domain" description="DUF7408" evidence="2">
    <location>
        <begin position="341"/>
        <end position="479"/>
    </location>
</feature>
<organism evidence="3 4">
    <name type="scientific">Aristophania vespae</name>
    <dbReference type="NCBI Taxonomy" id="2697033"/>
    <lineage>
        <taxon>Bacteria</taxon>
        <taxon>Pseudomonadati</taxon>
        <taxon>Pseudomonadota</taxon>
        <taxon>Alphaproteobacteria</taxon>
        <taxon>Acetobacterales</taxon>
        <taxon>Acetobacteraceae</taxon>
        <taxon>Aristophania</taxon>
    </lineage>
</organism>
<dbReference type="InterPro" id="IPR055831">
    <property type="entry name" value="DUF7408"/>
</dbReference>
<proteinExistence type="predicted"/>
<dbReference type="EMBL" id="CP047652">
    <property type="protein sequence ID" value="QHI95874.1"/>
    <property type="molecule type" value="Genomic_DNA"/>
</dbReference>
<feature type="transmembrane region" description="Helical" evidence="1">
    <location>
        <begin position="672"/>
        <end position="691"/>
    </location>
</feature>
<dbReference type="RefSeq" id="WP_160618949.1">
    <property type="nucleotide sequence ID" value="NZ_CP047652.1"/>
</dbReference>
<dbReference type="KEGG" id="bomb:GT348_06115"/>
<keyword evidence="1" id="KW-0812">Transmembrane</keyword>
<dbReference type="Gene3D" id="3.40.50.880">
    <property type="match status" value="1"/>
</dbReference>
<keyword evidence="1" id="KW-0472">Membrane</keyword>
<feature type="transmembrane region" description="Helical" evidence="1">
    <location>
        <begin position="12"/>
        <end position="30"/>
    </location>
</feature>
<evidence type="ECO:0000313" key="3">
    <source>
        <dbReference type="EMBL" id="QHI95874.1"/>
    </source>
</evidence>
<dbReference type="Proteomes" id="UP000463975">
    <property type="component" value="Chromosome"/>
</dbReference>
<protein>
    <submittedName>
        <fullName evidence="3">VWA domain-containing protein</fullName>
    </submittedName>
</protein>
<reference evidence="3 4" key="1">
    <citation type="submission" date="2020-01" db="EMBL/GenBank/DDBJ databases">
        <title>Genome sequencing of strain KACC 21507.</title>
        <authorList>
            <person name="Heo J."/>
            <person name="Kim S.-J."/>
            <person name="Kim J.-S."/>
            <person name="Hong S.-B."/>
            <person name="Kwon S.-W."/>
        </authorList>
    </citation>
    <scope>NUCLEOTIDE SEQUENCE [LARGE SCALE GENOMIC DNA]</scope>
    <source>
        <strain evidence="3 4">KACC 21507</strain>
    </source>
</reference>
<name>A0A6P1NH82_9PROT</name>
<evidence type="ECO:0000313" key="4">
    <source>
        <dbReference type="Proteomes" id="UP000463975"/>
    </source>
</evidence>
<gene>
    <name evidence="3" type="ORF">GT348_06115</name>
</gene>